<dbReference type="EMBL" id="AQGQ01000003">
    <property type="protein sequence ID" value="EOD56928.1"/>
    <property type="molecule type" value="Genomic_DNA"/>
</dbReference>
<dbReference type="Proteomes" id="UP000013526">
    <property type="component" value="Unassembled WGS sequence"/>
</dbReference>
<evidence type="ECO:0000313" key="3">
    <source>
        <dbReference type="Proteomes" id="UP000013526"/>
    </source>
</evidence>
<feature type="domain" description="BIG2" evidence="1">
    <location>
        <begin position="56"/>
        <end position="128"/>
    </location>
</feature>
<dbReference type="SMART" id="SM00635">
    <property type="entry name" value="BID_2"/>
    <property type="match status" value="1"/>
</dbReference>
<organism evidence="2 3">
    <name type="scientific">Aeromonas molluscorum 848</name>
    <dbReference type="NCBI Taxonomy" id="1268236"/>
    <lineage>
        <taxon>Bacteria</taxon>
        <taxon>Pseudomonadati</taxon>
        <taxon>Pseudomonadota</taxon>
        <taxon>Gammaproteobacteria</taxon>
        <taxon>Aeromonadales</taxon>
        <taxon>Aeromonadaceae</taxon>
        <taxon>Aeromonas</taxon>
    </lineage>
</organism>
<dbReference type="Pfam" id="PF02368">
    <property type="entry name" value="Big_2"/>
    <property type="match status" value="2"/>
</dbReference>
<evidence type="ECO:0000259" key="1">
    <source>
        <dbReference type="SMART" id="SM00635"/>
    </source>
</evidence>
<accession>R1FB32</accession>
<dbReference type="AlphaFoldDB" id="R1FB32"/>
<proteinExistence type="predicted"/>
<dbReference type="Gene3D" id="2.60.40.1080">
    <property type="match status" value="2"/>
</dbReference>
<dbReference type="InterPro" id="IPR003343">
    <property type="entry name" value="Big_2"/>
</dbReference>
<name>R1FB32_9GAMM</name>
<dbReference type="InterPro" id="IPR008964">
    <property type="entry name" value="Invasin/intimin_cell_adhesion"/>
</dbReference>
<gene>
    <name evidence="2" type="ORF">G113_01549</name>
</gene>
<dbReference type="SUPFAM" id="SSF49373">
    <property type="entry name" value="Invasin/intimin cell-adhesion fragments"/>
    <property type="match status" value="2"/>
</dbReference>
<evidence type="ECO:0000313" key="2">
    <source>
        <dbReference type="EMBL" id="EOD56928.1"/>
    </source>
</evidence>
<sequence length="128" mass="12251">MDVTASVSWVSSDPAVATVSLTGLVTAVGAGTATITGTLDGQTVTLMVTVTSATLNPNGLSITTPPLTLAAGLTAQLAANGSYDDGSNLDVTASVSWTSSAPAVATVSPSGLVTAVAPGSATITGSLN</sequence>
<reference evidence="2 3" key="1">
    <citation type="journal article" date="2013" name="Genome Announc.">
        <title>Draft Genome Sequence of Aeromonas molluscorum Strain 848TT, Isolated from Bivalve Molluscs.</title>
        <authorList>
            <person name="Spataro N."/>
            <person name="Farfan M."/>
            <person name="Albarral V."/>
            <person name="Sanglas A."/>
            <person name="Loren J.G."/>
            <person name="Fuste M.C."/>
            <person name="Bosch E."/>
        </authorList>
    </citation>
    <scope>NUCLEOTIDE SEQUENCE [LARGE SCALE GENOMIC DNA]</scope>
    <source>
        <strain evidence="2 3">848</strain>
    </source>
</reference>
<keyword evidence="3" id="KW-1185">Reference proteome</keyword>
<feature type="non-terminal residue" evidence="2">
    <location>
        <position position="128"/>
    </location>
</feature>
<comment type="caution">
    <text evidence="2">The sequence shown here is derived from an EMBL/GenBank/DDBJ whole genome shotgun (WGS) entry which is preliminary data.</text>
</comment>
<protein>
    <submittedName>
        <fullName evidence="2">Ig domain-containing protein group 2 domain-containing protein</fullName>
    </submittedName>
</protein>